<gene>
    <name evidence="1" type="ORF">pipiens_003853</name>
</gene>
<dbReference type="Proteomes" id="UP001562425">
    <property type="component" value="Unassembled WGS sequence"/>
</dbReference>
<dbReference type="AlphaFoldDB" id="A0ABD1CRM1"/>
<protein>
    <submittedName>
        <fullName evidence="1">Uncharacterized protein</fullName>
    </submittedName>
</protein>
<organism evidence="1 2">
    <name type="scientific">Culex pipiens pipiens</name>
    <name type="common">Northern house mosquito</name>
    <dbReference type="NCBI Taxonomy" id="38569"/>
    <lineage>
        <taxon>Eukaryota</taxon>
        <taxon>Metazoa</taxon>
        <taxon>Ecdysozoa</taxon>
        <taxon>Arthropoda</taxon>
        <taxon>Hexapoda</taxon>
        <taxon>Insecta</taxon>
        <taxon>Pterygota</taxon>
        <taxon>Neoptera</taxon>
        <taxon>Endopterygota</taxon>
        <taxon>Diptera</taxon>
        <taxon>Nematocera</taxon>
        <taxon>Culicoidea</taxon>
        <taxon>Culicidae</taxon>
        <taxon>Culicinae</taxon>
        <taxon>Culicini</taxon>
        <taxon>Culex</taxon>
        <taxon>Culex</taxon>
    </lineage>
</organism>
<reference evidence="1 2" key="1">
    <citation type="submission" date="2024-05" db="EMBL/GenBank/DDBJ databases">
        <title>Culex pipiens pipiens assembly and annotation.</title>
        <authorList>
            <person name="Alout H."/>
            <person name="Durand T."/>
        </authorList>
    </citation>
    <scope>NUCLEOTIDE SEQUENCE [LARGE SCALE GENOMIC DNA]</scope>
    <source>
        <strain evidence="1">HA-2024</strain>
        <tissue evidence="1">Whole body</tissue>
    </source>
</reference>
<proteinExistence type="predicted"/>
<comment type="caution">
    <text evidence="1">The sequence shown here is derived from an EMBL/GenBank/DDBJ whole genome shotgun (WGS) entry which is preliminary data.</text>
</comment>
<dbReference type="EMBL" id="JBEHCU010009899">
    <property type="protein sequence ID" value="KAL1379075.1"/>
    <property type="molecule type" value="Genomic_DNA"/>
</dbReference>
<name>A0ABD1CRM1_CULPP</name>
<sequence>MIVVGDGALLIVGTFKRRVPDPDFKLYLSSNITLADYNMGYCLTGTLERGDQHANQFQTTHFAVIRRCWPASNDGHDSQTHKTQHTYIDFLFNR</sequence>
<accession>A0ABD1CRM1</accession>
<keyword evidence="2" id="KW-1185">Reference proteome</keyword>
<evidence type="ECO:0000313" key="1">
    <source>
        <dbReference type="EMBL" id="KAL1379075.1"/>
    </source>
</evidence>
<evidence type="ECO:0000313" key="2">
    <source>
        <dbReference type="Proteomes" id="UP001562425"/>
    </source>
</evidence>